<evidence type="ECO:0000313" key="2">
    <source>
        <dbReference type="Proteomes" id="UP001161580"/>
    </source>
</evidence>
<comment type="caution">
    <text evidence="1">The sequence shown here is derived from an EMBL/GenBank/DDBJ whole genome shotgun (WGS) entry which is preliminary data.</text>
</comment>
<sequence length="194" mass="20244">MTAKTADKAAEVMTAIPAFDFGRFAVMPEYGTNGTMNPMMVNPAAAMAAAAAIGIGFTTQMTGAFFGALQGALAASQHFAGALEGEAAAVASQEPAIKATRAAPVVAKKPVVAEKHDAPVARKAKSPSRKSDDLKAISGIGPKLEKVLNEMGIRRFADIAGWSDEDVRRIDDELGFGGRILRDDWVGQAKVLGK</sequence>
<organism evidence="1 2">
    <name type="scientific">Ferirhizobium litorale</name>
    <dbReference type="NCBI Taxonomy" id="2927786"/>
    <lineage>
        <taxon>Bacteria</taxon>
        <taxon>Pseudomonadati</taxon>
        <taxon>Pseudomonadota</taxon>
        <taxon>Alphaproteobacteria</taxon>
        <taxon>Hyphomicrobiales</taxon>
        <taxon>Rhizobiaceae</taxon>
        <taxon>Ferirhizobium</taxon>
    </lineage>
</organism>
<protein>
    <submittedName>
        <fullName evidence="1">5' DNA nuclease</fullName>
    </submittedName>
</protein>
<dbReference type="RefSeq" id="WP_311788696.1">
    <property type="nucleotide sequence ID" value="NZ_JALDYY010000018.1"/>
</dbReference>
<accession>A0AAE3QJZ2</accession>
<dbReference type="EMBL" id="JALDYZ010000017">
    <property type="protein sequence ID" value="MDI7924726.1"/>
    <property type="molecule type" value="Genomic_DNA"/>
</dbReference>
<reference evidence="1" key="1">
    <citation type="submission" date="2022-03" db="EMBL/GenBank/DDBJ databases">
        <title>Fererhizobium litorale gen. nov., sp. nov., isolated from sandy sediments of the Sea of Japan seashore.</title>
        <authorList>
            <person name="Romanenko L."/>
            <person name="Kurilenko V."/>
            <person name="Otstavnykh N."/>
            <person name="Svetashev V."/>
            <person name="Tekutyeva L."/>
            <person name="Isaeva M."/>
            <person name="Mikhailov V."/>
        </authorList>
    </citation>
    <scope>NUCLEOTIDE SEQUENCE</scope>
    <source>
        <strain evidence="1">KMM 9576</strain>
    </source>
</reference>
<dbReference type="Proteomes" id="UP001161580">
    <property type="component" value="Unassembled WGS sequence"/>
</dbReference>
<dbReference type="AlphaFoldDB" id="A0AAE3QJZ2"/>
<proteinExistence type="predicted"/>
<evidence type="ECO:0000313" key="1">
    <source>
        <dbReference type="EMBL" id="MDI7924726.1"/>
    </source>
</evidence>
<name>A0AAE3QJZ2_9HYPH</name>
<keyword evidence="2" id="KW-1185">Reference proteome</keyword>
<gene>
    <name evidence="1" type="ORF">MRS75_21925</name>
</gene>
<dbReference type="Gene3D" id="1.10.150.20">
    <property type="entry name" value="5' to 3' exonuclease, C-terminal subdomain"/>
    <property type="match status" value="1"/>
</dbReference>